<feature type="compositionally biased region" description="Low complexity" evidence="9">
    <location>
        <begin position="94"/>
        <end position="133"/>
    </location>
</feature>
<dbReference type="InterPro" id="IPR045257">
    <property type="entry name" value="E2/Pdx1"/>
</dbReference>
<evidence type="ECO:0000256" key="9">
    <source>
        <dbReference type="SAM" id="MobiDB-lite"/>
    </source>
</evidence>
<evidence type="ECO:0000256" key="4">
    <source>
        <dbReference type="ARBA" id="ARBA00022823"/>
    </source>
</evidence>
<evidence type="ECO:0000256" key="6">
    <source>
        <dbReference type="ARBA" id="ARBA00025211"/>
    </source>
</evidence>
<dbReference type="GO" id="GO:0045254">
    <property type="term" value="C:pyruvate dehydrogenase complex"/>
    <property type="evidence" value="ECO:0007669"/>
    <property type="project" value="UniProtKB-UniRule"/>
</dbReference>
<dbReference type="InterPro" id="IPR000089">
    <property type="entry name" value="Biotin_lipoyl"/>
</dbReference>
<dbReference type="GO" id="GO:0004742">
    <property type="term" value="F:dihydrolipoyllysine-residue acetyltransferase activity"/>
    <property type="evidence" value="ECO:0007669"/>
    <property type="project" value="UniProtKB-UniRule"/>
</dbReference>
<evidence type="ECO:0000259" key="11">
    <source>
        <dbReference type="PROSITE" id="PS51826"/>
    </source>
</evidence>
<dbReference type="Pfam" id="PF00364">
    <property type="entry name" value="Biotin_lipoyl"/>
    <property type="match status" value="2"/>
</dbReference>
<dbReference type="EMBL" id="PPSL01000001">
    <property type="protein sequence ID" value="PQJ12932.1"/>
    <property type="molecule type" value="Genomic_DNA"/>
</dbReference>
<keyword evidence="3 8" id="KW-0808">Transferase</keyword>
<dbReference type="Gene3D" id="2.40.50.100">
    <property type="match status" value="2"/>
</dbReference>
<feature type="domain" description="Lipoyl-binding" evidence="10">
    <location>
        <begin position="152"/>
        <end position="227"/>
    </location>
</feature>
<name>A0A2S7T156_9BACT</name>
<evidence type="ECO:0000256" key="2">
    <source>
        <dbReference type="ARBA" id="ARBA00011484"/>
    </source>
</evidence>
<dbReference type="EC" id="2.3.1.12" evidence="8"/>
<dbReference type="Pfam" id="PF00198">
    <property type="entry name" value="2-oxoacid_dh"/>
    <property type="match status" value="1"/>
</dbReference>
<accession>A0A2S7T156</accession>
<dbReference type="InterPro" id="IPR036625">
    <property type="entry name" value="E3-bd_dom_sf"/>
</dbReference>
<dbReference type="PANTHER" id="PTHR23151">
    <property type="entry name" value="DIHYDROLIPOAMIDE ACETYL/SUCCINYL-TRANSFERASE-RELATED"/>
    <property type="match status" value="1"/>
</dbReference>
<reference evidence="12 13" key="1">
    <citation type="submission" date="2018-01" db="EMBL/GenBank/DDBJ databases">
        <title>A novel member of the phylum Bacteroidetes isolated from glacier ice.</title>
        <authorList>
            <person name="Liu Q."/>
            <person name="Xin Y.-H."/>
        </authorList>
    </citation>
    <scope>NUCLEOTIDE SEQUENCE [LARGE SCALE GENOMIC DNA]</scope>
    <source>
        <strain evidence="12 13">RB1R16</strain>
    </source>
</reference>
<feature type="compositionally biased region" description="Low complexity" evidence="9">
    <location>
        <begin position="243"/>
        <end position="283"/>
    </location>
</feature>
<proteinExistence type="inferred from homology"/>
<dbReference type="InterPro" id="IPR023213">
    <property type="entry name" value="CAT-like_dom_sf"/>
</dbReference>
<dbReference type="Gene3D" id="4.10.320.10">
    <property type="entry name" value="E3-binding domain"/>
    <property type="match status" value="1"/>
</dbReference>
<dbReference type="CDD" id="cd06849">
    <property type="entry name" value="lipoyl_domain"/>
    <property type="match status" value="2"/>
</dbReference>
<evidence type="ECO:0000313" key="12">
    <source>
        <dbReference type="EMBL" id="PQJ12932.1"/>
    </source>
</evidence>
<dbReference type="PROSITE" id="PS51826">
    <property type="entry name" value="PSBD"/>
    <property type="match status" value="1"/>
</dbReference>
<evidence type="ECO:0000256" key="5">
    <source>
        <dbReference type="ARBA" id="ARBA00023315"/>
    </source>
</evidence>
<gene>
    <name evidence="12" type="ORF">CJD36_004080</name>
</gene>
<dbReference type="InterPro" id="IPR006257">
    <property type="entry name" value="LAT1"/>
</dbReference>
<keyword evidence="4 8" id="KW-0450">Lipoyl</keyword>
<dbReference type="Proteomes" id="UP000239872">
    <property type="component" value="Unassembled WGS sequence"/>
</dbReference>
<evidence type="ECO:0000256" key="1">
    <source>
        <dbReference type="ARBA" id="ARBA00007317"/>
    </source>
</evidence>
<evidence type="ECO:0000259" key="10">
    <source>
        <dbReference type="PROSITE" id="PS50968"/>
    </source>
</evidence>
<dbReference type="NCBIfam" id="TIGR01349">
    <property type="entry name" value="PDHac_trf_mito"/>
    <property type="match status" value="1"/>
</dbReference>
<dbReference type="PROSITE" id="PS50968">
    <property type="entry name" value="BIOTINYL_LIPOYL"/>
    <property type="match status" value="2"/>
</dbReference>
<protein>
    <recommendedName>
        <fullName evidence="8">Acetyltransferase component of pyruvate dehydrogenase complex</fullName>
        <ecNumber evidence="8">2.3.1.12</ecNumber>
    </recommendedName>
</protein>
<sequence length="608" mass="63732">MAEAIRMPLLSDTMKEGVIAEWHKKVGDEVKADDVIANVETDKATMEVTPYVDGTLLYIAVDKGQGVPINGIMAIIGKPGEDFQSIIDNEKKATPAAAPAQPAPAAAPAQANAAPAAPVAEQPAAPQANVAPAAPVAEATPAAAPNPGDANATVVRMPLLSDTMKEGKIVAWHKQVGDVVKGDDAIADVETDKATMEVMPYADGVLLYIGVKEGDAAKINDIIAIVGKAGTDVTPYLDKPGGAPSAAPQQQTPAQPAQQNAMPAAPVAAPAVQPAAPAQPVMASGVHPESAEGSKHDNAGGRVIASPLAKKLASDKGIDIQQLVGSGDNGRIIKRDIDTFKAPAAQQAQPVVASSSNQAQPAQAAQAPKASAAPFVPAVQGTEGHTDTPVSQMRRIIAQRLAESKFSAPHFYLRMSITMDKAIEARKAINDVSPVKVSFNDLIIKACAMALRKHPAVNSSWMGDFIRQNHHINIGTAVAVEEGLIVPVIKFADQKTLSQISEEANVLIEKARTKKIQPQEFTGNTFTISNLGMMDMDEFTAIINPPDACILAVGKIAPTPVVENNQVVIRQILKLTLSCDHRVVDGAVGARFMQTLKSHLENPVTMLV</sequence>
<keyword evidence="12" id="KW-0670">Pyruvate</keyword>
<evidence type="ECO:0000256" key="7">
    <source>
        <dbReference type="ARBA" id="ARBA00048370"/>
    </source>
</evidence>
<keyword evidence="13" id="KW-1185">Reference proteome</keyword>
<evidence type="ECO:0000256" key="3">
    <source>
        <dbReference type="ARBA" id="ARBA00022679"/>
    </source>
</evidence>
<evidence type="ECO:0000256" key="8">
    <source>
        <dbReference type="RuleBase" id="RU361137"/>
    </source>
</evidence>
<feature type="region of interest" description="Disordered" evidence="9">
    <location>
        <begin position="237"/>
        <end position="299"/>
    </location>
</feature>
<dbReference type="SUPFAM" id="SSF47005">
    <property type="entry name" value="Peripheral subunit-binding domain of 2-oxo acid dehydrogenase complex"/>
    <property type="match status" value="1"/>
</dbReference>
<evidence type="ECO:0000313" key="13">
    <source>
        <dbReference type="Proteomes" id="UP000239872"/>
    </source>
</evidence>
<feature type="compositionally biased region" description="Basic and acidic residues" evidence="9">
    <location>
        <begin position="289"/>
        <end position="299"/>
    </location>
</feature>
<comment type="cofactor">
    <cofactor evidence="8">
        <name>(R)-lipoate</name>
        <dbReference type="ChEBI" id="CHEBI:83088"/>
    </cofactor>
    <text evidence="8">Binds 2 lipoyl cofactors covalently.</text>
</comment>
<dbReference type="InterPro" id="IPR003016">
    <property type="entry name" value="2-oxoA_DH_lipoyl-BS"/>
</dbReference>
<comment type="catalytic activity">
    <reaction evidence="7 8">
        <text>N(6)-[(R)-dihydrolipoyl]-L-lysyl-[protein] + acetyl-CoA = N(6)-[(R)-S(8)-acetyldihydrolipoyl]-L-lysyl-[protein] + CoA</text>
        <dbReference type="Rhea" id="RHEA:17017"/>
        <dbReference type="Rhea" id="RHEA-COMP:10475"/>
        <dbReference type="Rhea" id="RHEA-COMP:10478"/>
        <dbReference type="ChEBI" id="CHEBI:57287"/>
        <dbReference type="ChEBI" id="CHEBI:57288"/>
        <dbReference type="ChEBI" id="CHEBI:83100"/>
        <dbReference type="ChEBI" id="CHEBI:83111"/>
        <dbReference type="EC" id="2.3.1.12"/>
    </reaction>
</comment>
<dbReference type="SUPFAM" id="SSF51230">
    <property type="entry name" value="Single hybrid motif"/>
    <property type="match status" value="2"/>
</dbReference>
<dbReference type="InterPro" id="IPR004167">
    <property type="entry name" value="PSBD"/>
</dbReference>
<comment type="similarity">
    <text evidence="1 8">Belongs to the 2-oxoacid dehydrogenase family.</text>
</comment>
<dbReference type="AlphaFoldDB" id="A0A2S7T156"/>
<feature type="domain" description="Peripheral subunit-binding (PSBD)" evidence="11">
    <location>
        <begin position="304"/>
        <end position="341"/>
    </location>
</feature>
<dbReference type="OrthoDB" id="9805770at2"/>
<comment type="caution">
    <text evidence="12">The sequence shown here is derived from an EMBL/GenBank/DDBJ whole genome shotgun (WGS) entry which is preliminary data.</text>
</comment>
<dbReference type="Gene3D" id="3.30.559.10">
    <property type="entry name" value="Chloramphenicol acetyltransferase-like domain"/>
    <property type="match status" value="1"/>
</dbReference>
<dbReference type="InterPro" id="IPR011053">
    <property type="entry name" value="Single_hybrid_motif"/>
</dbReference>
<comment type="subunit">
    <text evidence="2">Forms a 24-polypeptide structural core with octahedral symmetry.</text>
</comment>
<feature type="domain" description="Lipoyl-binding" evidence="10">
    <location>
        <begin position="2"/>
        <end position="77"/>
    </location>
</feature>
<dbReference type="Pfam" id="PF02817">
    <property type="entry name" value="E3_binding"/>
    <property type="match status" value="1"/>
</dbReference>
<dbReference type="RefSeq" id="WP_105037816.1">
    <property type="nucleotide sequence ID" value="NZ_PPSL01000001.1"/>
</dbReference>
<keyword evidence="5 8" id="KW-0012">Acyltransferase</keyword>
<dbReference type="GO" id="GO:0006086">
    <property type="term" value="P:pyruvate decarboxylation to acetyl-CoA"/>
    <property type="evidence" value="ECO:0007669"/>
    <property type="project" value="InterPro"/>
</dbReference>
<dbReference type="PANTHER" id="PTHR23151:SF90">
    <property type="entry name" value="DIHYDROLIPOYLLYSINE-RESIDUE ACETYLTRANSFERASE COMPONENT OF PYRUVATE DEHYDROGENASE COMPLEX, MITOCHONDRIAL-RELATED"/>
    <property type="match status" value="1"/>
</dbReference>
<feature type="region of interest" description="Disordered" evidence="9">
    <location>
        <begin position="92"/>
        <end position="133"/>
    </location>
</feature>
<dbReference type="SUPFAM" id="SSF52777">
    <property type="entry name" value="CoA-dependent acyltransferases"/>
    <property type="match status" value="1"/>
</dbReference>
<dbReference type="InterPro" id="IPR001078">
    <property type="entry name" value="2-oxoacid_DH_actylTfrase"/>
</dbReference>
<dbReference type="PROSITE" id="PS00189">
    <property type="entry name" value="LIPOYL"/>
    <property type="match status" value="2"/>
</dbReference>
<comment type="function">
    <text evidence="6">The pyruvate dehydrogenase complex catalyzes the overall conversion of pyruvate to acetyl-CoA and CO(2). It contains multiple copies of three enzymatic components: pyruvate dehydrogenase (E1), dihydrolipoamide acetyltransferase (E2) and lipoamide dehydrogenase (E3).</text>
</comment>
<organism evidence="12 13">
    <name type="scientific">Flavipsychrobacter stenotrophus</name>
    <dbReference type="NCBI Taxonomy" id="2077091"/>
    <lineage>
        <taxon>Bacteria</taxon>
        <taxon>Pseudomonadati</taxon>
        <taxon>Bacteroidota</taxon>
        <taxon>Chitinophagia</taxon>
        <taxon>Chitinophagales</taxon>
        <taxon>Chitinophagaceae</taxon>
        <taxon>Flavipsychrobacter</taxon>
    </lineage>
</organism>